<gene>
    <name evidence="3" type="ORF">Krac_5205</name>
</gene>
<dbReference type="EMBL" id="ADVG01000003">
    <property type="protein sequence ID" value="EFH84183.1"/>
    <property type="molecule type" value="Genomic_DNA"/>
</dbReference>
<evidence type="ECO:0000256" key="2">
    <source>
        <dbReference type="SAM" id="Phobius"/>
    </source>
</evidence>
<dbReference type="STRING" id="485913.Krac_5205"/>
<name>D6TV83_KTERA</name>
<feature type="compositionally biased region" description="Low complexity" evidence="1">
    <location>
        <begin position="233"/>
        <end position="242"/>
    </location>
</feature>
<evidence type="ECO:0000256" key="1">
    <source>
        <dbReference type="SAM" id="MobiDB-lite"/>
    </source>
</evidence>
<feature type="region of interest" description="Disordered" evidence="1">
    <location>
        <begin position="132"/>
        <end position="321"/>
    </location>
</feature>
<keyword evidence="2" id="KW-1133">Transmembrane helix</keyword>
<accession>D6TV83</accession>
<protein>
    <submittedName>
        <fullName evidence="3">Uncharacterized protein</fullName>
    </submittedName>
</protein>
<organism evidence="3 4">
    <name type="scientific">Ktedonobacter racemifer DSM 44963</name>
    <dbReference type="NCBI Taxonomy" id="485913"/>
    <lineage>
        <taxon>Bacteria</taxon>
        <taxon>Bacillati</taxon>
        <taxon>Chloroflexota</taxon>
        <taxon>Ktedonobacteria</taxon>
        <taxon>Ktedonobacterales</taxon>
        <taxon>Ktedonobacteraceae</taxon>
        <taxon>Ktedonobacter</taxon>
    </lineage>
</organism>
<keyword evidence="4" id="KW-1185">Reference proteome</keyword>
<feature type="compositionally biased region" description="Basic residues" evidence="1">
    <location>
        <begin position="270"/>
        <end position="282"/>
    </location>
</feature>
<feature type="transmembrane region" description="Helical" evidence="2">
    <location>
        <begin position="65"/>
        <end position="87"/>
    </location>
</feature>
<evidence type="ECO:0000313" key="3">
    <source>
        <dbReference type="EMBL" id="EFH84183.1"/>
    </source>
</evidence>
<evidence type="ECO:0000313" key="4">
    <source>
        <dbReference type="Proteomes" id="UP000004508"/>
    </source>
</evidence>
<sequence length="423" mass="47097">MQASQSRPKPTSTPIQKQLVYRCLPIGVTAILILCLEGWPPTTWVQFTRVCVQWSSLWSHPQATLLLPAFWLFLQSILLLAAWVLWFRLACAEIMALVALSQSSKAQPGLPGQEQLYFSPMSEAQQPVANSQQWPAAPLYSPPPVTSAEQYKQQAAPAQTMQSGTWTQQERQPLPPTPTPVNQDYSQEMGSLLTSSPTPRQSPQHNLKLVNPFEEEVETQAPSFTPEARPEQAPTTGEAEGAQAEEEAPLLPPGTSVIENPFEEEEDTAKHRRTARSARRKREPQLANEQEQTEVLQDLGFFQSEAGTEKSGSEDTAEQTAVKHDLAEIEAIAPTRAQPSEIANPFDVQSDLIDLFQESSTIEEQGKNLATEETSDPEQLYVFGNPFEGPLPDVFHHDKDLQRVVRELRSPEEQKGGQKKKES</sequence>
<dbReference type="Proteomes" id="UP000004508">
    <property type="component" value="Unassembled WGS sequence"/>
</dbReference>
<proteinExistence type="predicted"/>
<keyword evidence="2" id="KW-0472">Membrane</keyword>
<keyword evidence="2" id="KW-0812">Transmembrane</keyword>
<feature type="compositionally biased region" description="Polar residues" evidence="1">
    <location>
        <begin position="147"/>
        <end position="171"/>
    </location>
</feature>
<comment type="caution">
    <text evidence="3">The sequence shown here is derived from an EMBL/GenBank/DDBJ whole genome shotgun (WGS) entry which is preliminary data.</text>
</comment>
<dbReference type="RefSeq" id="WP_007915473.1">
    <property type="nucleotide sequence ID" value="NZ_ADVG01000003.1"/>
</dbReference>
<feature type="transmembrane region" description="Helical" evidence="2">
    <location>
        <begin position="20"/>
        <end position="39"/>
    </location>
</feature>
<reference evidence="3 4" key="1">
    <citation type="journal article" date="2011" name="Stand. Genomic Sci.">
        <title>Non-contiguous finished genome sequence and contextual data of the filamentous soil bacterium Ktedonobacter racemifer type strain (SOSP1-21).</title>
        <authorList>
            <person name="Chang Y.J."/>
            <person name="Land M."/>
            <person name="Hauser L."/>
            <person name="Chertkov O."/>
            <person name="Del Rio T.G."/>
            <person name="Nolan M."/>
            <person name="Copeland A."/>
            <person name="Tice H."/>
            <person name="Cheng J.F."/>
            <person name="Lucas S."/>
            <person name="Han C."/>
            <person name="Goodwin L."/>
            <person name="Pitluck S."/>
            <person name="Ivanova N."/>
            <person name="Ovchinikova G."/>
            <person name="Pati A."/>
            <person name="Chen A."/>
            <person name="Palaniappan K."/>
            <person name="Mavromatis K."/>
            <person name="Liolios K."/>
            <person name="Brettin T."/>
            <person name="Fiebig A."/>
            <person name="Rohde M."/>
            <person name="Abt B."/>
            <person name="Goker M."/>
            <person name="Detter J.C."/>
            <person name="Woyke T."/>
            <person name="Bristow J."/>
            <person name="Eisen J.A."/>
            <person name="Markowitz V."/>
            <person name="Hugenholtz P."/>
            <person name="Kyrpides N.C."/>
            <person name="Klenk H.P."/>
            <person name="Lapidus A."/>
        </authorList>
    </citation>
    <scope>NUCLEOTIDE SEQUENCE [LARGE SCALE GENOMIC DNA]</scope>
    <source>
        <strain evidence="4">DSM 44963</strain>
    </source>
</reference>
<dbReference type="AlphaFoldDB" id="D6TV83"/>
<feature type="compositionally biased region" description="Polar residues" evidence="1">
    <location>
        <begin position="180"/>
        <end position="205"/>
    </location>
</feature>
<dbReference type="InParanoid" id="D6TV83"/>